<dbReference type="Pfam" id="PF13581">
    <property type="entry name" value="HATPase_c_2"/>
    <property type="match status" value="1"/>
</dbReference>
<dbReference type="CDD" id="cd16936">
    <property type="entry name" value="HATPase_RsbW-like"/>
    <property type="match status" value="1"/>
</dbReference>
<comment type="caution">
    <text evidence="3">The sequence shown here is derived from an EMBL/GenBank/DDBJ whole genome shotgun (WGS) entry which is preliminary data.</text>
</comment>
<protein>
    <submittedName>
        <fullName evidence="3">ATP-binding protein</fullName>
    </submittedName>
</protein>
<evidence type="ECO:0000256" key="1">
    <source>
        <dbReference type="ARBA" id="ARBA00022527"/>
    </source>
</evidence>
<keyword evidence="1" id="KW-0723">Serine/threonine-protein kinase</keyword>
<dbReference type="PANTHER" id="PTHR35526">
    <property type="entry name" value="ANTI-SIGMA-F FACTOR RSBW-RELATED"/>
    <property type="match status" value="1"/>
</dbReference>
<keyword evidence="3" id="KW-0547">Nucleotide-binding</keyword>
<dbReference type="InterPro" id="IPR050267">
    <property type="entry name" value="Anti-sigma-factor_SerPK"/>
</dbReference>
<keyword evidence="1" id="KW-0418">Kinase</keyword>
<dbReference type="EMBL" id="BMNG01000012">
    <property type="protein sequence ID" value="GGO51670.1"/>
    <property type="molecule type" value="Genomic_DNA"/>
</dbReference>
<accession>A0ABQ2MH44</accession>
<proteinExistence type="predicted"/>
<dbReference type="Gene3D" id="3.30.565.10">
    <property type="entry name" value="Histidine kinase-like ATPase, C-terminal domain"/>
    <property type="match status" value="1"/>
</dbReference>
<dbReference type="InterPro" id="IPR036890">
    <property type="entry name" value="HATPase_C_sf"/>
</dbReference>
<dbReference type="PANTHER" id="PTHR35526:SF3">
    <property type="entry name" value="ANTI-SIGMA-F FACTOR RSBW"/>
    <property type="match status" value="1"/>
</dbReference>
<sequence>MPEPLGGMVLYPVPESVGRARRWFRTFTEPLHLPCSVVDDCVLMVSELVTNAVLYGSAEGPWRVRVDWCRVGGALRVEVHNPGCPAHVRLRSPSATEAHGRGLLLVDALADEWWSAPSRHGGTLVAFVVHQAFKPD</sequence>
<gene>
    <name evidence="3" type="ORF">GCM10012286_54930</name>
</gene>
<keyword evidence="3" id="KW-0067">ATP-binding</keyword>
<keyword evidence="1" id="KW-0808">Transferase</keyword>
<feature type="domain" description="Histidine kinase/HSP90-like ATPase" evidence="2">
    <location>
        <begin position="14"/>
        <end position="126"/>
    </location>
</feature>
<dbReference type="SUPFAM" id="SSF55874">
    <property type="entry name" value="ATPase domain of HSP90 chaperone/DNA topoisomerase II/histidine kinase"/>
    <property type="match status" value="1"/>
</dbReference>
<organism evidence="3 4">
    <name type="scientific">Streptomyces lasiicapitis</name>
    <dbReference type="NCBI Taxonomy" id="1923961"/>
    <lineage>
        <taxon>Bacteria</taxon>
        <taxon>Bacillati</taxon>
        <taxon>Actinomycetota</taxon>
        <taxon>Actinomycetes</taxon>
        <taxon>Kitasatosporales</taxon>
        <taxon>Streptomycetaceae</taxon>
        <taxon>Streptomyces</taxon>
    </lineage>
</organism>
<evidence type="ECO:0000313" key="3">
    <source>
        <dbReference type="EMBL" id="GGO51670.1"/>
    </source>
</evidence>
<evidence type="ECO:0000313" key="4">
    <source>
        <dbReference type="Proteomes" id="UP000656881"/>
    </source>
</evidence>
<evidence type="ECO:0000259" key="2">
    <source>
        <dbReference type="Pfam" id="PF13581"/>
    </source>
</evidence>
<dbReference type="GO" id="GO:0005524">
    <property type="term" value="F:ATP binding"/>
    <property type="evidence" value="ECO:0007669"/>
    <property type="project" value="UniProtKB-KW"/>
</dbReference>
<dbReference type="Proteomes" id="UP000656881">
    <property type="component" value="Unassembled WGS sequence"/>
</dbReference>
<name>A0ABQ2MH44_9ACTN</name>
<reference evidence="4" key="1">
    <citation type="journal article" date="2019" name="Int. J. Syst. Evol. Microbiol.">
        <title>The Global Catalogue of Microorganisms (GCM) 10K type strain sequencing project: providing services to taxonomists for standard genome sequencing and annotation.</title>
        <authorList>
            <consortium name="The Broad Institute Genomics Platform"/>
            <consortium name="The Broad Institute Genome Sequencing Center for Infectious Disease"/>
            <person name="Wu L."/>
            <person name="Ma J."/>
        </authorList>
    </citation>
    <scope>NUCLEOTIDE SEQUENCE [LARGE SCALE GENOMIC DNA]</scope>
    <source>
        <strain evidence="4">CGMCC 4.7349</strain>
    </source>
</reference>
<keyword evidence="4" id="KW-1185">Reference proteome</keyword>
<dbReference type="InterPro" id="IPR003594">
    <property type="entry name" value="HATPase_dom"/>
</dbReference>